<dbReference type="OrthoDB" id="10055077at2759"/>
<comment type="caution">
    <text evidence="3">The sequence shown here is derived from an EMBL/GenBank/DDBJ whole genome shotgun (WGS) entry which is preliminary data.</text>
</comment>
<dbReference type="PANTHER" id="PTHR13147">
    <property type="entry name" value="FOUR-JOINTED BOX PROTEIN 1"/>
    <property type="match status" value="1"/>
</dbReference>
<keyword evidence="3" id="KW-0808">Transferase</keyword>
<name>A0A6A4WNE8_AMPAM</name>
<dbReference type="EMBL" id="VIIS01000925">
    <property type="protein sequence ID" value="KAF0303638.1"/>
    <property type="molecule type" value="Genomic_DNA"/>
</dbReference>
<feature type="compositionally biased region" description="Low complexity" evidence="1">
    <location>
        <begin position="7"/>
        <end position="25"/>
    </location>
</feature>
<dbReference type="AlphaFoldDB" id="A0A6A4WNE8"/>
<keyword evidence="2" id="KW-0472">Membrane</keyword>
<dbReference type="PRINTS" id="PR02072">
    <property type="entry name" value="4JOINTEDBOX1"/>
</dbReference>
<keyword evidence="4" id="KW-1185">Reference proteome</keyword>
<keyword evidence="2" id="KW-0812">Transmembrane</keyword>
<protein>
    <submittedName>
        <fullName evidence="3">Extracellular serine/threonine protein kinase four-jointed</fullName>
    </submittedName>
</protein>
<evidence type="ECO:0000313" key="3">
    <source>
        <dbReference type="EMBL" id="KAF0303638.1"/>
    </source>
</evidence>
<dbReference type="InterPro" id="IPR024868">
    <property type="entry name" value="FJX1/FJ"/>
</dbReference>
<organism evidence="3 4">
    <name type="scientific">Amphibalanus amphitrite</name>
    <name type="common">Striped barnacle</name>
    <name type="synonym">Balanus amphitrite</name>
    <dbReference type="NCBI Taxonomy" id="1232801"/>
    <lineage>
        <taxon>Eukaryota</taxon>
        <taxon>Metazoa</taxon>
        <taxon>Ecdysozoa</taxon>
        <taxon>Arthropoda</taxon>
        <taxon>Crustacea</taxon>
        <taxon>Multicrustacea</taxon>
        <taxon>Cirripedia</taxon>
        <taxon>Thoracica</taxon>
        <taxon>Thoracicalcarea</taxon>
        <taxon>Balanomorpha</taxon>
        <taxon>Balanoidea</taxon>
        <taxon>Balanidae</taxon>
        <taxon>Amphibalaninae</taxon>
        <taxon>Amphibalanus</taxon>
    </lineage>
</organism>
<dbReference type="GO" id="GO:0007267">
    <property type="term" value="P:cell-cell signaling"/>
    <property type="evidence" value="ECO:0007669"/>
    <property type="project" value="TreeGrafter"/>
</dbReference>
<keyword evidence="2" id="KW-1133">Transmembrane helix</keyword>
<accession>A0A6A4WNE8</accession>
<evidence type="ECO:0000256" key="2">
    <source>
        <dbReference type="SAM" id="Phobius"/>
    </source>
</evidence>
<feature type="transmembrane region" description="Helical" evidence="2">
    <location>
        <begin position="73"/>
        <end position="97"/>
    </location>
</feature>
<feature type="compositionally biased region" description="Basic and acidic residues" evidence="1">
    <location>
        <begin position="34"/>
        <end position="45"/>
    </location>
</feature>
<keyword evidence="3" id="KW-0418">Kinase</keyword>
<dbReference type="GO" id="GO:0004674">
    <property type="term" value="F:protein serine/threonine kinase activity"/>
    <property type="evidence" value="ECO:0007669"/>
    <property type="project" value="UniProtKB-KW"/>
</dbReference>
<sequence length="517" mass="56999">MGEESPPRAAGSRPPSRPAAAAAAATGTVGPQPPRREEARTDAPRRAHACVTAAMHKLEVLGVRVAPTRTAQALCVIAAGVAFVLGTVLGVLIPLYVLPPLYSETDAGVTPPTAAPSAAGLLTALGRRPPLVTPRPTELPVELVDSISYLGAAVSEDSESVLSSLVSTESSPVAGLQRTSARPAVVVNASVEEEESDVAELTDGIFWSDAVEAALPRGVASGEVTEWRAFCRRAALIKVEEGCGRMQNRLLTFENGTQSCCRYRQNFDQIQGEIFSFLLSRELGIRNLPPTSLLLVQPAERQWSAVRAQLSLAQWAEQRPVVLTRFRENLTPAFIPEQLRGTDRRLHPADLRLSGLNMEQNRDTVLELAQWSDLILFDYLTANLDRIVNNLYNQQWNPSMMDSPAHNLARDPSTGLLMFLDNESGLLHGYRLLDKYEPYHRTMLDATCVFRRDTVEAIRRLHRAGDVGTALRRIFRETHPELVDFLPTLPEKSIKILKKRIDNVHEVIERCERTYAS</sequence>
<keyword evidence="3" id="KW-0723">Serine/threonine-protein kinase</keyword>
<dbReference type="PANTHER" id="PTHR13147:SF5">
    <property type="entry name" value="FOUR-JOINTED BOX PROTEIN 1"/>
    <property type="match status" value="1"/>
</dbReference>
<dbReference type="Proteomes" id="UP000440578">
    <property type="component" value="Unassembled WGS sequence"/>
</dbReference>
<proteinExistence type="predicted"/>
<gene>
    <name evidence="3" type="primary">fj_1</name>
    <name evidence="3" type="ORF">FJT64_002868</name>
</gene>
<evidence type="ECO:0000256" key="1">
    <source>
        <dbReference type="SAM" id="MobiDB-lite"/>
    </source>
</evidence>
<reference evidence="3 4" key="1">
    <citation type="submission" date="2019-07" db="EMBL/GenBank/DDBJ databases">
        <title>Draft genome assembly of a fouling barnacle, Amphibalanus amphitrite (Darwin, 1854): The first reference genome for Thecostraca.</title>
        <authorList>
            <person name="Kim W."/>
        </authorList>
    </citation>
    <scope>NUCLEOTIDE SEQUENCE [LARGE SCALE GENOMIC DNA]</scope>
    <source>
        <strain evidence="3">SNU_AA5</strain>
        <tissue evidence="3">Soma without cirri and trophi</tissue>
    </source>
</reference>
<feature type="region of interest" description="Disordered" evidence="1">
    <location>
        <begin position="1"/>
        <end position="46"/>
    </location>
</feature>
<evidence type="ECO:0000313" key="4">
    <source>
        <dbReference type="Proteomes" id="UP000440578"/>
    </source>
</evidence>
<dbReference type="GO" id="GO:0005615">
    <property type="term" value="C:extracellular space"/>
    <property type="evidence" value="ECO:0007669"/>
    <property type="project" value="TreeGrafter"/>
</dbReference>